<evidence type="ECO:0000256" key="2">
    <source>
        <dbReference type="SAM" id="SignalP"/>
    </source>
</evidence>
<evidence type="ECO:0000313" key="6">
    <source>
        <dbReference type="EMBL" id="MBB6003555.1"/>
    </source>
</evidence>
<dbReference type="EMBL" id="JACHKT010000014">
    <property type="protein sequence ID" value="MBB6003555.1"/>
    <property type="molecule type" value="Genomic_DNA"/>
</dbReference>
<keyword evidence="2" id="KW-0732">Signal</keyword>
<evidence type="ECO:0000256" key="1">
    <source>
        <dbReference type="ARBA" id="ARBA00009477"/>
    </source>
</evidence>
<dbReference type="GO" id="GO:0015562">
    <property type="term" value="F:efflux transmembrane transporter activity"/>
    <property type="evidence" value="ECO:0007669"/>
    <property type="project" value="TreeGrafter"/>
</dbReference>
<keyword evidence="7" id="KW-1185">Reference proteome</keyword>
<dbReference type="PANTHER" id="PTHR30469">
    <property type="entry name" value="MULTIDRUG RESISTANCE PROTEIN MDTA"/>
    <property type="match status" value="1"/>
</dbReference>
<dbReference type="Pfam" id="PF25954">
    <property type="entry name" value="Beta-barrel_RND_2"/>
    <property type="match status" value="1"/>
</dbReference>
<dbReference type="PANTHER" id="PTHR30469:SF37">
    <property type="entry name" value="RAGD PROTEIN"/>
    <property type="match status" value="1"/>
</dbReference>
<evidence type="ECO:0000313" key="7">
    <source>
        <dbReference type="Proteomes" id="UP000524404"/>
    </source>
</evidence>
<feature type="domain" description="CzcB-like barrel-sandwich hybrid" evidence="4">
    <location>
        <begin position="71"/>
        <end position="201"/>
    </location>
</feature>
<dbReference type="InterPro" id="IPR058792">
    <property type="entry name" value="Beta-barrel_RND_2"/>
</dbReference>
<dbReference type="InterPro" id="IPR058647">
    <property type="entry name" value="BSH_CzcB-like"/>
</dbReference>
<comment type="similarity">
    <text evidence="1">Belongs to the membrane fusion protein (MFP) (TC 8.A.1) family.</text>
</comment>
<dbReference type="Gene3D" id="2.40.50.100">
    <property type="match status" value="1"/>
</dbReference>
<protein>
    <submittedName>
        <fullName evidence="6">RND family efflux transporter MFP subunit</fullName>
    </submittedName>
</protein>
<dbReference type="NCBIfam" id="TIGR01730">
    <property type="entry name" value="RND_mfp"/>
    <property type="match status" value="1"/>
</dbReference>
<dbReference type="GO" id="GO:1990281">
    <property type="term" value="C:efflux pump complex"/>
    <property type="evidence" value="ECO:0007669"/>
    <property type="project" value="TreeGrafter"/>
</dbReference>
<comment type="caution">
    <text evidence="6">The sequence shown here is derived from an EMBL/GenBank/DDBJ whole genome shotgun (WGS) entry which is preliminary data.</text>
</comment>
<feature type="chain" id="PRO_5032303146" evidence="2">
    <location>
        <begin position="18"/>
        <end position="372"/>
    </location>
</feature>
<organism evidence="6 7">
    <name type="scientific">Arcicella rosea</name>
    <dbReference type="NCBI Taxonomy" id="502909"/>
    <lineage>
        <taxon>Bacteria</taxon>
        <taxon>Pseudomonadati</taxon>
        <taxon>Bacteroidota</taxon>
        <taxon>Cytophagia</taxon>
        <taxon>Cytophagales</taxon>
        <taxon>Flectobacillaceae</taxon>
        <taxon>Arcicella</taxon>
    </lineage>
</organism>
<dbReference type="Proteomes" id="UP000524404">
    <property type="component" value="Unassembled WGS sequence"/>
</dbReference>
<dbReference type="AlphaFoldDB" id="A0A841EK41"/>
<dbReference type="Gene3D" id="1.10.287.470">
    <property type="entry name" value="Helix hairpin bin"/>
    <property type="match status" value="1"/>
</dbReference>
<sequence>MKSKAIKSILTVAGLFAATILFNSCGHSETKKEEKSTAPTIHSVEVFTLEKGMMSTTIQIPGELIAKHSVDLYAKVNSFVQKMNVDVGSEVKEGQLLVTMEAPELSSQLSASASRLQSQEAIYAASKALYERLLQTSKTAGTISPNELDQALARKNADFAQLDAAKSSYKEIADNKNYLAIRAPFSGFITARNISVGAYVGPSGKGSEFPMFTLQDQKKLRLIVLIPEAYTSYLGDKNEITFTVKAFPSEVFKAKINRLAGALDTKFRSERIEMDIDNSQKKLLPGMVAEVKISFPATEKTFVVPKAAVANAPEKVFVVKIVNGKAEWVEVRKGREAEGKVEIYGDLSEGDQLVKVATEEVREGSEVKVKKD</sequence>
<accession>A0A841EK41</accession>
<gene>
    <name evidence="6" type="ORF">HNP25_002213</name>
</gene>
<feature type="signal peptide" evidence="2">
    <location>
        <begin position="1"/>
        <end position="17"/>
    </location>
</feature>
<proteinExistence type="inferred from homology"/>
<dbReference type="Pfam" id="PF25989">
    <property type="entry name" value="YknX_C"/>
    <property type="match status" value="1"/>
</dbReference>
<feature type="domain" description="YknX-like C-terminal permuted SH3-like" evidence="5">
    <location>
        <begin position="303"/>
        <end position="369"/>
    </location>
</feature>
<feature type="domain" description="CusB-like beta-barrel" evidence="3">
    <location>
        <begin position="224"/>
        <end position="294"/>
    </location>
</feature>
<dbReference type="SUPFAM" id="SSF111369">
    <property type="entry name" value="HlyD-like secretion proteins"/>
    <property type="match status" value="1"/>
</dbReference>
<dbReference type="Pfam" id="PF25973">
    <property type="entry name" value="BSH_CzcB"/>
    <property type="match status" value="1"/>
</dbReference>
<dbReference type="RefSeq" id="WP_184134084.1">
    <property type="nucleotide sequence ID" value="NZ_JACHKT010000014.1"/>
</dbReference>
<evidence type="ECO:0000259" key="4">
    <source>
        <dbReference type="Pfam" id="PF25973"/>
    </source>
</evidence>
<reference evidence="6 7" key="1">
    <citation type="submission" date="2020-08" db="EMBL/GenBank/DDBJ databases">
        <title>Functional genomics of gut bacteria from endangered species of beetles.</title>
        <authorList>
            <person name="Carlos-Shanley C."/>
        </authorList>
    </citation>
    <scope>NUCLEOTIDE SEQUENCE [LARGE SCALE GENOMIC DNA]</scope>
    <source>
        <strain evidence="6 7">S00070</strain>
    </source>
</reference>
<dbReference type="Gene3D" id="2.40.30.170">
    <property type="match status" value="1"/>
</dbReference>
<evidence type="ECO:0000259" key="5">
    <source>
        <dbReference type="Pfam" id="PF25989"/>
    </source>
</evidence>
<name>A0A841EK41_9BACT</name>
<dbReference type="Gene3D" id="2.40.420.20">
    <property type="match status" value="1"/>
</dbReference>
<dbReference type="InterPro" id="IPR006143">
    <property type="entry name" value="RND_pump_MFP"/>
</dbReference>
<dbReference type="InterPro" id="IPR058637">
    <property type="entry name" value="YknX-like_C"/>
</dbReference>
<evidence type="ECO:0000259" key="3">
    <source>
        <dbReference type="Pfam" id="PF25954"/>
    </source>
</evidence>